<accession>A0A067LA71</accession>
<keyword evidence="2" id="KW-1185">Reference proteome</keyword>
<reference evidence="1 2" key="1">
    <citation type="journal article" date="2014" name="PLoS ONE">
        <title>Global Analysis of Gene Expression Profiles in Physic Nut (Jatropha curcas L.) Seedlings Exposed to Salt Stress.</title>
        <authorList>
            <person name="Zhang L."/>
            <person name="Zhang C."/>
            <person name="Wu P."/>
            <person name="Chen Y."/>
            <person name="Li M."/>
            <person name="Jiang H."/>
            <person name="Wu G."/>
        </authorList>
    </citation>
    <scope>NUCLEOTIDE SEQUENCE [LARGE SCALE GENOMIC DNA]</scope>
    <source>
        <strain evidence="2">cv. GZQX0401</strain>
        <tissue evidence="1">Young leaves</tissue>
    </source>
</reference>
<dbReference type="Proteomes" id="UP000027138">
    <property type="component" value="Unassembled WGS sequence"/>
</dbReference>
<evidence type="ECO:0000313" key="1">
    <source>
        <dbReference type="EMBL" id="KDP41009.1"/>
    </source>
</evidence>
<name>A0A067LA71_JATCU</name>
<organism evidence="1 2">
    <name type="scientific">Jatropha curcas</name>
    <name type="common">Barbados nut</name>
    <dbReference type="NCBI Taxonomy" id="180498"/>
    <lineage>
        <taxon>Eukaryota</taxon>
        <taxon>Viridiplantae</taxon>
        <taxon>Streptophyta</taxon>
        <taxon>Embryophyta</taxon>
        <taxon>Tracheophyta</taxon>
        <taxon>Spermatophyta</taxon>
        <taxon>Magnoliopsida</taxon>
        <taxon>eudicotyledons</taxon>
        <taxon>Gunneridae</taxon>
        <taxon>Pentapetalae</taxon>
        <taxon>rosids</taxon>
        <taxon>fabids</taxon>
        <taxon>Malpighiales</taxon>
        <taxon>Euphorbiaceae</taxon>
        <taxon>Crotonoideae</taxon>
        <taxon>Jatropheae</taxon>
        <taxon>Jatropha</taxon>
    </lineage>
</organism>
<dbReference type="EMBL" id="KK914325">
    <property type="protein sequence ID" value="KDP41009.1"/>
    <property type="molecule type" value="Genomic_DNA"/>
</dbReference>
<protein>
    <submittedName>
        <fullName evidence="1">Uncharacterized protein</fullName>
    </submittedName>
</protein>
<gene>
    <name evidence="1" type="ORF">JCGZ_03812</name>
</gene>
<dbReference type="AlphaFoldDB" id="A0A067LA71"/>
<sequence>MVVLHFGLMSMAAASGGGKSFIASARQKGVVEEESQSLARPGRAMEHALATDSSLDELRSTIHAEPSIKLRLWHAKTVKNRTPVLRI</sequence>
<proteinExistence type="predicted"/>
<evidence type="ECO:0000313" key="2">
    <source>
        <dbReference type="Proteomes" id="UP000027138"/>
    </source>
</evidence>